<organism evidence="2 3">
    <name type="scientific">Phormidium pseudopriestleyi FRX01</name>
    <dbReference type="NCBI Taxonomy" id="1759528"/>
    <lineage>
        <taxon>Bacteria</taxon>
        <taxon>Bacillati</taxon>
        <taxon>Cyanobacteriota</taxon>
        <taxon>Cyanophyceae</taxon>
        <taxon>Oscillatoriophycideae</taxon>
        <taxon>Oscillatoriales</taxon>
        <taxon>Oscillatoriaceae</taxon>
        <taxon>Phormidium</taxon>
    </lineage>
</organism>
<dbReference type="PANTHER" id="PTHR45947:SF3">
    <property type="entry name" value="SULFOQUINOVOSYL TRANSFERASE SQD2"/>
    <property type="match status" value="1"/>
</dbReference>
<reference evidence="2 3" key="1">
    <citation type="submission" date="2021-03" db="EMBL/GenBank/DDBJ databases">
        <title>Metabolic Capacity of the Antarctic Cyanobacterium Phormidium pseudopriestleyi that Sustains Oxygenic Photosynthesis in the Presence of Hydrogen Sulfide.</title>
        <authorList>
            <person name="Lumian J.E."/>
            <person name="Jungblut A.D."/>
            <person name="Dillon M.L."/>
            <person name="Hawes I."/>
            <person name="Doran P.T."/>
            <person name="Mackey T.J."/>
            <person name="Dick G.J."/>
            <person name="Grettenberger C.L."/>
            <person name="Sumner D.Y."/>
        </authorList>
    </citation>
    <scope>NUCLEOTIDE SEQUENCE [LARGE SCALE GENOMIC DNA]</scope>
    <source>
        <strain evidence="2 3">FRX01</strain>
    </source>
</reference>
<sequence length="330" mass="37353">MKKKRILFLISDKKMGGVMTMVDSLTRSSLSKQFDFKTVCLDSHEAINERVTPDVVVINKACTWRRIPNLLWLNIRKRKTQVVIIEHHYTAGFETHQVPEKKRFRLMLKFSYSLADRVVAVSEAQADWMFKNNLVASDKLYQINPAVKLKKFLEVSDRQPRKEIHLAAYGRFCKQKGFDILLEAMKLIPQHTVNLYLGGDGPDKQDLKERALGLQNVKFCGAIDDVPQFLEGCDAVVISSRWEPFGLVCMEAKAAGKPVIASDIDGLREQVHDCGILVPPEDPVKLASAIASLGESDLLTWGQNGRNSVKDARDLFLTQWENLLVELTEN</sequence>
<dbReference type="InterPro" id="IPR050194">
    <property type="entry name" value="Glycosyltransferase_grp1"/>
</dbReference>
<feature type="domain" description="Glycosyltransferase subfamily 4-like N-terminal" evidence="1">
    <location>
        <begin position="52"/>
        <end position="149"/>
    </location>
</feature>
<dbReference type="Pfam" id="PF13439">
    <property type="entry name" value="Glyco_transf_4"/>
    <property type="match status" value="1"/>
</dbReference>
<protein>
    <submittedName>
        <fullName evidence="2">Glycosyltransferase family 4 protein</fullName>
    </submittedName>
</protein>
<dbReference type="EMBL" id="JAFLQW010000663">
    <property type="protein sequence ID" value="MBO0352243.1"/>
    <property type="molecule type" value="Genomic_DNA"/>
</dbReference>
<dbReference type="Proteomes" id="UP000664844">
    <property type="component" value="Unassembled WGS sequence"/>
</dbReference>
<dbReference type="SUPFAM" id="SSF53756">
    <property type="entry name" value="UDP-Glycosyltransferase/glycogen phosphorylase"/>
    <property type="match status" value="1"/>
</dbReference>
<dbReference type="PANTHER" id="PTHR45947">
    <property type="entry name" value="SULFOQUINOVOSYL TRANSFERASE SQD2"/>
    <property type="match status" value="1"/>
</dbReference>
<comment type="caution">
    <text evidence="2">The sequence shown here is derived from an EMBL/GenBank/DDBJ whole genome shotgun (WGS) entry which is preliminary data.</text>
</comment>
<dbReference type="CDD" id="cd03801">
    <property type="entry name" value="GT4_PimA-like"/>
    <property type="match status" value="1"/>
</dbReference>
<evidence type="ECO:0000313" key="2">
    <source>
        <dbReference type="EMBL" id="MBO0352243.1"/>
    </source>
</evidence>
<dbReference type="Gene3D" id="3.40.50.2000">
    <property type="entry name" value="Glycogen Phosphorylase B"/>
    <property type="match status" value="2"/>
</dbReference>
<accession>A0ABS3FYU7</accession>
<dbReference type="InterPro" id="IPR028098">
    <property type="entry name" value="Glyco_trans_4-like_N"/>
</dbReference>
<dbReference type="RefSeq" id="WP_207090656.1">
    <property type="nucleotide sequence ID" value="NZ_JAFLQW010000663.1"/>
</dbReference>
<name>A0ABS3FYU7_9CYAN</name>
<evidence type="ECO:0000259" key="1">
    <source>
        <dbReference type="Pfam" id="PF13439"/>
    </source>
</evidence>
<dbReference type="Pfam" id="PF13692">
    <property type="entry name" value="Glyco_trans_1_4"/>
    <property type="match status" value="1"/>
</dbReference>
<evidence type="ECO:0000313" key="3">
    <source>
        <dbReference type="Proteomes" id="UP000664844"/>
    </source>
</evidence>
<proteinExistence type="predicted"/>
<keyword evidence="3" id="KW-1185">Reference proteome</keyword>
<gene>
    <name evidence="2" type="ORF">J0895_24805</name>
</gene>